<proteinExistence type="predicted"/>
<gene>
    <name evidence="1" type="ORF">ENJ51_08375</name>
</gene>
<evidence type="ECO:0000313" key="1">
    <source>
        <dbReference type="EMBL" id="HFC92811.1"/>
    </source>
</evidence>
<dbReference type="EMBL" id="DRMS01000313">
    <property type="protein sequence ID" value="HFC92811.1"/>
    <property type="molecule type" value="Genomic_DNA"/>
</dbReference>
<reference evidence="1" key="1">
    <citation type="journal article" date="2020" name="mSystems">
        <title>Genome- and Community-Level Interaction Insights into Carbon Utilization and Element Cycling Functions of Hydrothermarchaeota in Hydrothermal Sediment.</title>
        <authorList>
            <person name="Zhou Z."/>
            <person name="Liu Y."/>
            <person name="Xu W."/>
            <person name="Pan J."/>
            <person name="Luo Z.H."/>
            <person name="Li M."/>
        </authorList>
    </citation>
    <scope>NUCLEOTIDE SEQUENCE [LARGE SCALE GENOMIC DNA]</scope>
    <source>
        <strain evidence="1">HyVt-493</strain>
    </source>
</reference>
<accession>A0A7V2WV55</accession>
<sequence>MKVFQLATFASVTVIILSACQSRSTLPPPVVVIKPKPPEIIEAPASITPPPPVAVKPPPVIHYPKGVERPRLSAYELRVISDKIYLNEASSNPDKLMIWAVGENFASVGIGHFIWYPAGEPKRFDETFPAMIDYFVKNKVAIPSWLVAARHTGAPWKNKATFEHAKNDKEFRQLKMLLLNTKELQTQFFFDRIHESIPQIVKLAPPQDRKRIIANYNALAHTKGGWYPLIDYINFKGKGTKASERYNNQGWGLLQALQEMQPVEAGAQALDEFSRATQAVLERRVRNSPSANNEKRWLTGWKNRTSTYRRSLI</sequence>
<name>A0A7V2WV55_LEUMU</name>
<dbReference type="PROSITE" id="PS51257">
    <property type="entry name" value="PROKAR_LIPOPROTEIN"/>
    <property type="match status" value="1"/>
</dbReference>
<comment type="caution">
    <text evidence="1">The sequence shown here is derived from an EMBL/GenBank/DDBJ whole genome shotgun (WGS) entry which is preliminary data.</text>
</comment>
<dbReference type="AlphaFoldDB" id="A0A7V2WV55"/>
<organism evidence="1">
    <name type="scientific">Leucothrix mucor</name>
    <dbReference type="NCBI Taxonomy" id="45248"/>
    <lineage>
        <taxon>Bacteria</taxon>
        <taxon>Pseudomonadati</taxon>
        <taxon>Pseudomonadota</taxon>
        <taxon>Gammaproteobacteria</taxon>
        <taxon>Thiotrichales</taxon>
        <taxon>Thiotrichaceae</taxon>
        <taxon>Leucothrix</taxon>
    </lineage>
</organism>
<protein>
    <submittedName>
        <fullName evidence="1">Uncharacterized protein</fullName>
    </submittedName>
</protein>
<dbReference type="Proteomes" id="UP000885750">
    <property type="component" value="Unassembled WGS sequence"/>
</dbReference>